<dbReference type="EMBL" id="JBHSQV010000036">
    <property type="protein sequence ID" value="MFC5986235.1"/>
    <property type="molecule type" value="Genomic_DNA"/>
</dbReference>
<evidence type="ECO:0000256" key="3">
    <source>
        <dbReference type="ARBA" id="ARBA00021717"/>
    </source>
</evidence>
<keyword evidence="12" id="KW-1185">Reference proteome</keyword>
<evidence type="ECO:0000313" key="12">
    <source>
        <dbReference type="Proteomes" id="UP001596250"/>
    </source>
</evidence>
<keyword evidence="4 10" id="KW-1003">Cell membrane</keyword>
<comment type="caution">
    <text evidence="11">The sequence shown here is derived from an EMBL/GenBank/DDBJ whole genome shotgun (WGS) entry which is preliminary data.</text>
</comment>
<dbReference type="PANTHER" id="PTHR30065">
    <property type="entry name" value="FLAGELLAR BIOSYNTHETIC PROTEIN FLIR"/>
    <property type="match status" value="1"/>
</dbReference>
<dbReference type="RefSeq" id="WP_379893565.1">
    <property type="nucleotide sequence ID" value="NZ_CBCSCT010000001.1"/>
</dbReference>
<reference evidence="12" key="1">
    <citation type="journal article" date="2019" name="Int. J. Syst. Evol. Microbiol.">
        <title>The Global Catalogue of Microorganisms (GCM) 10K type strain sequencing project: providing services to taxonomists for standard genome sequencing and annotation.</title>
        <authorList>
            <consortium name="The Broad Institute Genomics Platform"/>
            <consortium name="The Broad Institute Genome Sequencing Center for Infectious Disease"/>
            <person name="Wu L."/>
            <person name="Ma J."/>
        </authorList>
    </citation>
    <scope>NUCLEOTIDE SEQUENCE [LARGE SCALE GENOMIC DNA]</scope>
    <source>
        <strain evidence="12">CCM 8749</strain>
    </source>
</reference>
<dbReference type="Proteomes" id="UP001596250">
    <property type="component" value="Unassembled WGS sequence"/>
</dbReference>
<proteinExistence type="inferred from homology"/>
<evidence type="ECO:0000256" key="10">
    <source>
        <dbReference type="RuleBase" id="RU362071"/>
    </source>
</evidence>
<name>A0ABW1IMF3_9BACL</name>
<evidence type="ECO:0000313" key="11">
    <source>
        <dbReference type="EMBL" id="MFC5986235.1"/>
    </source>
</evidence>
<dbReference type="InterPro" id="IPR002010">
    <property type="entry name" value="T3SS_IM_R"/>
</dbReference>
<sequence>MVQWFLDHLPHVLLVFCRITSFFVVAPIYSYRGVPAPFKIGFSSFIALITFAAISFDEPVTWTLSIIPLILKEVAVGLMLGFLAYLFFTVVQIAGSFIDMQMGLGIANVVDPMTGAQSPIIGNFKFYLMTLIFLSMNGHHYLITAIMKSYQWVPINSLFFANLENGSISEFILNIFIQCFTFAFQMSAPIIAALFLTDVALGILAKTSPQFNVFVIGLPLKIIVGFLLLIVVIPGLLYLFTQLFESMFQEMERFLKIMGA</sequence>
<comment type="caution">
    <text evidence="10">Lacks conserved residue(s) required for the propagation of feature annotation.</text>
</comment>
<evidence type="ECO:0000256" key="4">
    <source>
        <dbReference type="ARBA" id="ARBA00022475"/>
    </source>
</evidence>
<protein>
    <recommendedName>
        <fullName evidence="3 9">Flagellar biosynthetic protein FliR</fullName>
    </recommendedName>
</protein>
<keyword evidence="11" id="KW-0969">Cilium</keyword>
<evidence type="ECO:0000256" key="6">
    <source>
        <dbReference type="ARBA" id="ARBA00022989"/>
    </source>
</evidence>
<evidence type="ECO:0000256" key="5">
    <source>
        <dbReference type="ARBA" id="ARBA00022692"/>
    </source>
</evidence>
<feature type="transmembrane region" description="Helical" evidence="10">
    <location>
        <begin position="213"/>
        <end position="240"/>
    </location>
</feature>
<keyword evidence="6 10" id="KW-1133">Transmembrane helix</keyword>
<dbReference type="Pfam" id="PF01311">
    <property type="entry name" value="Bac_export_1"/>
    <property type="match status" value="1"/>
</dbReference>
<evidence type="ECO:0000256" key="9">
    <source>
        <dbReference type="NCBIfam" id="TIGR01400"/>
    </source>
</evidence>
<evidence type="ECO:0000256" key="2">
    <source>
        <dbReference type="ARBA" id="ARBA00009772"/>
    </source>
</evidence>
<dbReference type="PANTHER" id="PTHR30065:SF1">
    <property type="entry name" value="SURFACE PRESENTATION OF ANTIGENS PROTEIN SPAR"/>
    <property type="match status" value="1"/>
</dbReference>
<organism evidence="11 12">
    <name type="scientific">Marinicrinis lubricantis</name>
    <dbReference type="NCBI Taxonomy" id="2086470"/>
    <lineage>
        <taxon>Bacteria</taxon>
        <taxon>Bacillati</taxon>
        <taxon>Bacillota</taxon>
        <taxon>Bacilli</taxon>
        <taxon>Bacillales</taxon>
        <taxon>Paenibacillaceae</taxon>
    </lineage>
</organism>
<keyword evidence="11" id="KW-0966">Cell projection</keyword>
<comment type="similarity">
    <text evidence="2 10">Belongs to the FliR/MopE/SpaR family.</text>
</comment>
<keyword evidence="7 10" id="KW-0472">Membrane</keyword>
<accession>A0ABW1IMF3</accession>
<dbReference type="PRINTS" id="PR00953">
    <property type="entry name" value="TYPE3IMRPROT"/>
</dbReference>
<feature type="transmembrane region" description="Helical" evidence="10">
    <location>
        <begin position="12"/>
        <end position="31"/>
    </location>
</feature>
<keyword evidence="5 10" id="KW-0812">Transmembrane</keyword>
<keyword evidence="11" id="KW-0282">Flagellum</keyword>
<feature type="transmembrane region" description="Helical" evidence="10">
    <location>
        <begin position="76"/>
        <end position="98"/>
    </location>
</feature>
<evidence type="ECO:0000256" key="7">
    <source>
        <dbReference type="ARBA" id="ARBA00023136"/>
    </source>
</evidence>
<dbReference type="NCBIfam" id="TIGR01400">
    <property type="entry name" value="fliR"/>
    <property type="match status" value="1"/>
</dbReference>
<feature type="transmembrane region" description="Helical" evidence="10">
    <location>
        <begin position="171"/>
        <end position="201"/>
    </location>
</feature>
<comment type="function">
    <text evidence="1 10">Role in flagellar biosynthesis.</text>
</comment>
<keyword evidence="8 10" id="KW-0975">Bacterial flagellum</keyword>
<evidence type="ECO:0000256" key="8">
    <source>
        <dbReference type="ARBA" id="ARBA00023143"/>
    </source>
</evidence>
<comment type="subcellular location">
    <subcellularLocation>
        <location evidence="10">Cell membrane</location>
        <topology evidence="10">Multi-pass membrane protein</topology>
    </subcellularLocation>
    <subcellularLocation>
        <location evidence="10">Bacterial flagellum basal body</location>
    </subcellularLocation>
</comment>
<evidence type="ECO:0000256" key="1">
    <source>
        <dbReference type="ARBA" id="ARBA00002578"/>
    </source>
</evidence>
<gene>
    <name evidence="11" type="primary">fliR</name>
    <name evidence="11" type="ORF">ACFPXP_07285</name>
</gene>
<dbReference type="InterPro" id="IPR006303">
    <property type="entry name" value="FliR"/>
</dbReference>